<evidence type="ECO:0000256" key="1">
    <source>
        <dbReference type="SAM" id="MobiDB-lite"/>
    </source>
</evidence>
<accession>A0A4R2K593</accession>
<dbReference type="OrthoDB" id="3697210at2"/>
<evidence type="ECO:0000313" key="2">
    <source>
        <dbReference type="EMBL" id="TCO65006.1"/>
    </source>
</evidence>
<dbReference type="Proteomes" id="UP000295680">
    <property type="component" value="Unassembled WGS sequence"/>
</dbReference>
<feature type="region of interest" description="Disordered" evidence="1">
    <location>
        <begin position="1"/>
        <end position="21"/>
    </location>
</feature>
<dbReference type="AlphaFoldDB" id="A0A4R2K593"/>
<protein>
    <recommendedName>
        <fullName evidence="4">Excreted virulence factor EspC (Type VII ESX diderm)</fullName>
    </recommendedName>
</protein>
<evidence type="ECO:0000313" key="3">
    <source>
        <dbReference type="Proteomes" id="UP000295680"/>
    </source>
</evidence>
<feature type="region of interest" description="Disordered" evidence="1">
    <location>
        <begin position="51"/>
        <end position="77"/>
    </location>
</feature>
<dbReference type="RefSeq" id="WP_132111116.1">
    <property type="nucleotide sequence ID" value="NZ_SLWS01000001.1"/>
</dbReference>
<reference evidence="2 3" key="1">
    <citation type="submission" date="2019-03" db="EMBL/GenBank/DDBJ databases">
        <title>Genomic Encyclopedia of Type Strains, Phase IV (KMG-IV): sequencing the most valuable type-strain genomes for metagenomic binning, comparative biology and taxonomic classification.</title>
        <authorList>
            <person name="Goeker M."/>
        </authorList>
    </citation>
    <scope>NUCLEOTIDE SEQUENCE [LARGE SCALE GENOMIC DNA]</scope>
    <source>
        <strain evidence="2 3">DSM 45934</strain>
    </source>
</reference>
<proteinExistence type="predicted"/>
<name>A0A4R2K593_9PSEU</name>
<sequence>MIPADDGGSATPSGPQTLKVEPASIPGARDAFLSAADQVDLLVGRLLRTTPSWAGDPVSRETAQQFDSGSAGGGGMGQRAAVDALKAYGQQLRDSGNALNDAYNQYVAVEGANTAKWKGKPEPA</sequence>
<comment type="caution">
    <text evidence="2">The sequence shown here is derived from an EMBL/GenBank/DDBJ whole genome shotgun (WGS) entry which is preliminary data.</text>
</comment>
<gene>
    <name evidence="2" type="ORF">EV192_101790</name>
</gene>
<keyword evidence="3" id="KW-1185">Reference proteome</keyword>
<evidence type="ECO:0008006" key="4">
    <source>
        <dbReference type="Google" id="ProtNLM"/>
    </source>
</evidence>
<organism evidence="2 3">
    <name type="scientific">Actinocrispum wychmicini</name>
    <dbReference type="NCBI Taxonomy" id="1213861"/>
    <lineage>
        <taxon>Bacteria</taxon>
        <taxon>Bacillati</taxon>
        <taxon>Actinomycetota</taxon>
        <taxon>Actinomycetes</taxon>
        <taxon>Pseudonocardiales</taxon>
        <taxon>Pseudonocardiaceae</taxon>
        <taxon>Actinocrispum</taxon>
    </lineage>
</organism>
<dbReference type="EMBL" id="SLWS01000001">
    <property type="protein sequence ID" value="TCO65006.1"/>
    <property type="molecule type" value="Genomic_DNA"/>
</dbReference>